<dbReference type="SUPFAM" id="SSF75625">
    <property type="entry name" value="YebC-like"/>
    <property type="match status" value="1"/>
</dbReference>
<dbReference type="Pfam" id="PF01709">
    <property type="entry name" value="Transcrip_reg"/>
    <property type="match status" value="1"/>
</dbReference>
<evidence type="ECO:0000256" key="1">
    <source>
        <dbReference type="ARBA" id="ARBA00004173"/>
    </source>
</evidence>
<dbReference type="AlphaFoldDB" id="A0A4Y7TQ27"/>
<dbReference type="STRING" id="71717.A0A4Y7TQ27"/>
<dbReference type="FunFam" id="1.10.10.200:FF:000002">
    <property type="entry name" value="Probable transcriptional regulatory protein CLM62_37755"/>
    <property type="match status" value="1"/>
</dbReference>
<comment type="similarity">
    <text evidence="2">Belongs to the TACO1 family.</text>
</comment>
<comment type="subcellular location">
    <subcellularLocation>
        <location evidence="1">Mitochondrion</location>
    </subcellularLocation>
</comment>
<evidence type="ECO:0000259" key="3">
    <source>
        <dbReference type="Pfam" id="PF01709"/>
    </source>
</evidence>
<dbReference type="InterPro" id="IPR049083">
    <property type="entry name" value="TACO1_YebC_N"/>
</dbReference>
<reference evidence="5 6" key="1">
    <citation type="journal article" date="2019" name="Nat. Ecol. Evol.">
        <title>Megaphylogeny resolves global patterns of mushroom evolution.</title>
        <authorList>
            <person name="Varga T."/>
            <person name="Krizsan K."/>
            <person name="Foldi C."/>
            <person name="Dima B."/>
            <person name="Sanchez-Garcia M."/>
            <person name="Sanchez-Ramirez S."/>
            <person name="Szollosi G.J."/>
            <person name="Szarkandi J.G."/>
            <person name="Papp V."/>
            <person name="Albert L."/>
            <person name="Andreopoulos W."/>
            <person name="Angelini C."/>
            <person name="Antonin V."/>
            <person name="Barry K.W."/>
            <person name="Bougher N.L."/>
            <person name="Buchanan P."/>
            <person name="Buyck B."/>
            <person name="Bense V."/>
            <person name="Catcheside P."/>
            <person name="Chovatia M."/>
            <person name="Cooper J."/>
            <person name="Damon W."/>
            <person name="Desjardin D."/>
            <person name="Finy P."/>
            <person name="Geml J."/>
            <person name="Haridas S."/>
            <person name="Hughes K."/>
            <person name="Justo A."/>
            <person name="Karasinski D."/>
            <person name="Kautmanova I."/>
            <person name="Kiss B."/>
            <person name="Kocsube S."/>
            <person name="Kotiranta H."/>
            <person name="LaButti K.M."/>
            <person name="Lechner B.E."/>
            <person name="Liimatainen K."/>
            <person name="Lipzen A."/>
            <person name="Lukacs Z."/>
            <person name="Mihaltcheva S."/>
            <person name="Morgado L.N."/>
            <person name="Niskanen T."/>
            <person name="Noordeloos M.E."/>
            <person name="Ohm R.A."/>
            <person name="Ortiz-Santana B."/>
            <person name="Ovrebo C."/>
            <person name="Racz N."/>
            <person name="Riley R."/>
            <person name="Savchenko A."/>
            <person name="Shiryaev A."/>
            <person name="Soop K."/>
            <person name="Spirin V."/>
            <person name="Szebenyi C."/>
            <person name="Tomsovsky M."/>
            <person name="Tulloss R.E."/>
            <person name="Uehling J."/>
            <person name="Grigoriev I.V."/>
            <person name="Vagvolgyi C."/>
            <person name="Papp T."/>
            <person name="Martin F.M."/>
            <person name="Miettinen O."/>
            <person name="Hibbett D.S."/>
            <person name="Nagy L.G."/>
        </authorList>
    </citation>
    <scope>NUCLEOTIDE SEQUENCE [LARGE SCALE GENOMIC DNA]</scope>
    <source>
        <strain evidence="5 6">FP101781</strain>
    </source>
</reference>
<dbReference type="PANTHER" id="PTHR12532:SF0">
    <property type="entry name" value="TRANSLATIONAL ACTIVATOR OF CYTOCHROME C OXIDASE 1"/>
    <property type="match status" value="1"/>
</dbReference>
<evidence type="ECO:0000313" key="6">
    <source>
        <dbReference type="Proteomes" id="UP000298030"/>
    </source>
</evidence>
<feature type="domain" description="TACO1/YebC-like N-terminal" evidence="4">
    <location>
        <begin position="31"/>
        <end position="101"/>
    </location>
</feature>
<accession>A0A4Y7TQ27</accession>
<dbReference type="EMBL" id="QPFP01000006">
    <property type="protein sequence ID" value="TEB36295.1"/>
    <property type="molecule type" value="Genomic_DNA"/>
</dbReference>
<keyword evidence="6" id="KW-1185">Reference proteome</keyword>
<dbReference type="InterPro" id="IPR029072">
    <property type="entry name" value="YebC-like"/>
</dbReference>
<dbReference type="InterPro" id="IPR017856">
    <property type="entry name" value="Integrase-like_N"/>
</dbReference>
<evidence type="ECO:0000259" key="4">
    <source>
        <dbReference type="Pfam" id="PF20772"/>
    </source>
</evidence>
<evidence type="ECO:0000313" key="5">
    <source>
        <dbReference type="EMBL" id="TEB36295.1"/>
    </source>
</evidence>
<organism evidence="5 6">
    <name type="scientific">Coprinellus micaceus</name>
    <name type="common">Glistening ink-cap mushroom</name>
    <name type="synonym">Coprinus micaceus</name>
    <dbReference type="NCBI Taxonomy" id="71717"/>
    <lineage>
        <taxon>Eukaryota</taxon>
        <taxon>Fungi</taxon>
        <taxon>Dikarya</taxon>
        <taxon>Basidiomycota</taxon>
        <taxon>Agaricomycotina</taxon>
        <taxon>Agaricomycetes</taxon>
        <taxon>Agaricomycetidae</taxon>
        <taxon>Agaricales</taxon>
        <taxon>Agaricineae</taxon>
        <taxon>Psathyrellaceae</taxon>
        <taxon>Coprinellus</taxon>
    </lineage>
</organism>
<gene>
    <name evidence="5" type="ORF">FA13DRAFT_1762390</name>
</gene>
<dbReference type="InterPro" id="IPR048300">
    <property type="entry name" value="TACO1_YebC-like_2nd/3rd_dom"/>
</dbReference>
<evidence type="ECO:0000256" key="2">
    <source>
        <dbReference type="ARBA" id="ARBA00008724"/>
    </source>
</evidence>
<dbReference type="PANTHER" id="PTHR12532">
    <property type="entry name" value="TRANSLATIONAL ACTIVATOR OF CYTOCHROME C OXIDASE 1"/>
    <property type="match status" value="1"/>
</dbReference>
<dbReference type="Gene3D" id="3.30.70.980">
    <property type="match status" value="2"/>
</dbReference>
<dbReference type="HAMAP" id="MF_00693">
    <property type="entry name" value="Transcrip_reg_TACO1"/>
    <property type="match status" value="1"/>
</dbReference>
<name>A0A4Y7TQ27_COPMI</name>
<feature type="domain" description="TACO1/YebC-like second and third" evidence="3">
    <location>
        <begin position="111"/>
        <end position="277"/>
    </location>
</feature>
<dbReference type="InterPro" id="IPR002876">
    <property type="entry name" value="Transcrip_reg_TACO1-like"/>
</dbReference>
<sequence>MLSRALHLSRWTLITCPRQFSTKSCAFAGHNKWSKIKDRKGANDVQKSVLYTKAIKDIIVAARAGGSPDPTQNVQLATVVRKYKDAGVPKENIEKALTRANPEKGKGGGAVVYEALACGSVGLVIECLTDNPTRTIHNVRAILTKHGAHLTPVRFMFERKGLVQVTLEKNTADLDRVTESLIEAALGAEAEDFDQQPDEENPDLLSVKFTSCPEGVKQVSDAVMSMTDCIPTLRLQKSELIYSPVEPADLNEEVESQVGDVVADLEEDEDTLRIWTSLDSR</sequence>
<dbReference type="InterPro" id="IPR026564">
    <property type="entry name" value="Transcrip_reg_TACO1-like_dom3"/>
</dbReference>
<dbReference type="Proteomes" id="UP000298030">
    <property type="component" value="Unassembled WGS sequence"/>
</dbReference>
<dbReference type="Pfam" id="PF20772">
    <property type="entry name" value="TACO1_YebC_N"/>
    <property type="match status" value="1"/>
</dbReference>
<proteinExistence type="inferred from homology"/>
<dbReference type="Gene3D" id="1.10.10.200">
    <property type="match status" value="1"/>
</dbReference>
<protein>
    <submittedName>
        <fullName evidence="5">YebC-like protein</fullName>
    </submittedName>
</protein>
<comment type="caution">
    <text evidence="5">The sequence shown here is derived from an EMBL/GenBank/DDBJ whole genome shotgun (WGS) entry which is preliminary data.</text>
</comment>
<dbReference type="OrthoDB" id="2017544at2759"/>
<dbReference type="GO" id="GO:0005739">
    <property type="term" value="C:mitochondrion"/>
    <property type="evidence" value="ECO:0007669"/>
    <property type="project" value="UniProtKB-SubCell"/>
</dbReference>